<comment type="caution">
    <text evidence="1">The sequence shown here is derived from an EMBL/GenBank/DDBJ whole genome shotgun (WGS) entry which is preliminary data.</text>
</comment>
<gene>
    <name evidence="1" type="ORF">ARC78_14865</name>
</gene>
<dbReference type="AlphaFoldDB" id="A0A0R0AAI1"/>
<name>A0A0R0AAI1_9GAMM</name>
<evidence type="ECO:0000313" key="1">
    <source>
        <dbReference type="EMBL" id="KRG39098.1"/>
    </source>
</evidence>
<accession>A0A0R0AAI1</accession>
<protein>
    <submittedName>
        <fullName evidence="1">Uncharacterized protein</fullName>
    </submittedName>
</protein>
<dbReference type="Proteomes" id="UP000050836">
    <property type="component" value="Unassembled WGS sequence"/>
</dbReference>
<reference evidence="1 2" key="1">
    <citation type="submission" date="2015-10" db="EMBL/GenBank/DDBJ databases">
        <title>Genome sequencing and analysis of members of genus Stenotrophomonas.</title>
        <authorList>
            <person name="Patil P.P."/>
            <person name="Midha S."/>
            <person name="Patil P.B."/>
        </authorList>
    </citation>
    <scope>NUCLEOTIDE SEQUENCE [LARGE SCALE GENOMIC DNA]</scope>
    <source>
        <strain evidence="1 2">JCM 9942</strain>
    </source>
</reference>
<evidence type="ECO:0000313" key="2">
    <source>
        <dbReference type="Proteomes" id="UP000050836"/>
    </source>
</evidence>
<dbReference type="EMBL" id="LLXS01000048">
    <property type="protein sequence ID" value="KRG39098.1"/>
    <property type="molecule type" value="Genomic_DNA"/>
</dbReference>
<organism evidence="1 2">
    <name type="scientific">Stenotrophomonas pictorum JCM 9942</name>
    <dbReference type="NCBI Taxonomy" id="1236960"/>
    <lineage>
        <taxon>Bacteria</taxon>
        <taxon>Pseudomonadati</taxon>
        <taxon>Pseudomonadota</taxon>
        <taxon>Gammaproteobacteria</taxon>
        <taxon>Lysobacterales</taxon>
        <taxon>Lysobacteraceae</taxon>
        <taxon>Stenotrophomonas</taxon>
    </lineage>
</organism>
<sequence length="186" mass="19997">MAKIITLTLVTLLIDRDASTKLPTTVPEYEQSILEEIYGEELVTELETRDVQFEDFDVGTAFAGLVKKYGGNADSDAARARYFNRERDLAKFIDSRQPSAAKAEAKAPALTAAEKKAAKAAAKSGKDAPPATDFTELLAGDVASITEKLKGLSDADLVAIEAAETEGQAREDLLAAIDDESESRKQ</sequence>
<keyword evidence="2" id="KW-1185">Reference proteome</keyword>
<proteinExistence type="predicted"/>
<dbReference type="RefSeq" id="WP_057506531.1">
    <property type="nucleotide sequence ID" value="NZ_LLXS01000048.1"/>
</dbReference>